<dbReference type="EMBL" id="RXMA01000009">
    <property type="protein sequence ID" value="RTR20278.1"/>
    <property type="molecule type" value="Genomic_DNA"/>
</dbReference>
<protein>
    <submittedName>
        <fullName evidence="1">Uncharacterized protein</fullName>
    </submittedName>
</protein>
<dbReference type="Proteomes" id="UP000277007">
    <property type="component" value="Unassembled WGS sequence"/>
</dbReference>
<sequence length="129" mass="14197">MTAASFQVGDRVTIHTSQSGPQSIAVVERYTHDKRCMVLSDGSEWKADGRRQWAFRGSFYKGPVVRPCLPEDEEHVGKRRAIGALRKFADGLSLESPLSGDALRRILDVIAHETAQAQSSTANKVDTGR</sequence>
<reference evidence="1 2" key="1">
    <citation type="submission" date="2018-12" db="EMBL/GenBank/DDBJ databases">
        <authorList>
            <person name="Yang Y."/>
        </authorList>
    </citation>
    <scope>NUCLEOTIDE SEQUENCE [LARGE SCALE GENOMIC DNA]</scope>
    <source>
        <strain evidence="1 2">L-25-5w-1</strain>
    </source>
</reference>
<comment type="caution">
    <text evidence="1">The sequence shown here is derived from an EMBL/GenBank/DDBJ whole genome shotgun (WGS) entry which is preliminary data.</text>
</comment>
<gene>
    <name evidence="1" type="ORF">EJ903_11595</name>
</gene>
<keyword evidence="2" id="KW-1185">Reference proteome</keyword>
<accession>A0A3S0K532</accession>
<organism evidence="1 2">
    <name type="scientific">Azospirillum griseum</name>
    <dbReference type="NCBI Taxonomy" id="2496639"/>
    <lineage>
        <taxon>Bacteria</taxon>
        <taxon>Pseudomonadati</taxon>
        <taxon>Pseudomonadota</taxon>
        <taxon>Alphaproteobacteria</taxon>
        <taxon>Rhodospirillales</taxon>
        <taxon>Azospirillaceae</taxon>
        <taxon>Azospirillum</taxon>
    </lineage>
</organism>
<evidence type="ECO:0000313" key="2">
    <source>
        <dbReference type="Proteomes" id="UP000277007"/>
    </source>
</evidence>
<evidence type="ECO:0000313" key="1">
    <source>
        <dbReference type="EMBL" id="RTR20278.1"/>
    </source>
</evidence>
<proteinExistence type="predicted"/>
<dbReference type="AlphaFoldDB" id="A0A3S0K532"/>
<dbReference type="OrthoDB" id="7305033at2"/>
<name>A0A3S0K532_9PROT</name>